<dbReference type="Gene3D" id="2.60.220.30">
    <property type="match status" value="1"/>
</dbReference>
<organism>
    <name type="scientific">Branchiostoma floridae</name>
    <name type="common">Florida lancelet</name>
    <name type="synonym">Amphioxus</name>
    <dbReference type="NCBI Taxonomy" id="7739"/>
    <lineage>
        <taxon>Eukaryota</taxon>
        <taxon>Metazoa</taxon>
        <taxon>Chordata</taxon>
        <taxon>Cephalochordata</taxon>
        <taxon>Leptocardii</taxon>
        <taxon>Amphioxiformes</taxon>
        <taxon>Branchiostomatidae</taxon>
        <taxon>Branchiostoma</taxon>
    </lineage>
</organism>
<gene>
    <name evidence="2" type="ORF">BRAFLDRAFT_101360</name>
</gene>
<dbReference type="AlphaFoldDB" id="C3YJ81"/>
<feature type="region of interest" description="Disordered" evidence="1">
    <location>
        <begin position="222"/>
        <end position="260"/>
    </location>
</feature>
<sequence>MRAVTVQPPVPIDKSNRSPHTTIPLHWSSHWKSPVRWESERHQPMRAVTVQPPVPIDKSNRSPHTTIPLHWSSHWKSPVRWESERYQPMRAVTVQPPVPIDKSNRSPHTTIPVHWLSHWKSPGACRRNRTLRSLGEPVHRPAPVLRLTNPTEAYTQPSRCTPTGACRRPPRHCLRGLGHVMPEGPAKVTGQAHLFSVRESSRHPHGPCRPNPVSLAPCKRPLWAEEGGPGQKTTTLSYEGPRKASPILNTCTETSDERSLFRRSRDGALAHTAVQPTGQGPARHRPLAPQPLTGPGRSPPRPVSGGTRGLHRPPAALPPPGNHHVMPEGPAKVTGQAHLFSVRESSRHPHGPCRPNPVSLAPCKRPLWAEEGGPGQKTTTLSYEITCQVLNPSDVTLPLKDGQMLSDVTVTVSVDQFAIFAVVSQLKKDQFSVSTEGHTLTSSTQPAVQITFPRQSFVRSTEIKLQVQDVPRRAIEDMKEVHPSTRGLIGTSPIVQVNATENSAIQFKQPVTVQVPHPENYMDIQYEGPTNLRVQSEDDVDNWVDVTETANVRVTPQRLVEFDVYRCSRWIVILVDDIYDDPEEIGPIPLQLCKWLQQRDVQFIVMQPEMTPTELLVECTNASEAEDRRARLMQQDYKGPQPSDM</sequence>
<proteinExistence type="predicted"/>
<evidence type="ECO:0000256" key="1">
    <source>
        <dbReference type="SAM" id="MobiDB-lite"/>
    </source>
</evidence>
<feature type="non-terminal residue" evidence="2">
    <location>
        <position position="645"/>
    </location>
</feature>
<dbReference type="InParanoid" id="C3YJ81"/>
<evidence type="ECO:0000313" key="2">
    <source>
        <dbReference type="EMBL" id="EEN59640.1"/>
    </source>
</evidence>
<feature type="region of interest" description="Disordered" evidence="1">
    <location>
        <begin position="273"/>
        <end position="330"/>
    </location>
</feature>
<dbReference type="EMBL" id="GG666518">
    <property type="protein sequence ID" value="EEN59640.1"/>
    <property type="molecule type" value="Genomic_DNA"/>
</dbReference>
<dbReference type="STRING" id="7739.C3YJ81"/>
<reference evidence="2" key="1">
    <citation type="journal article" date="2008" name="Nature">
        <title>The amphioxus genome and the evolution of the chordate karyotype.</title>
        <authorList>
            <consortium name="US DOE Joint Genome Institute (JGI-PGF)"/>
            <person name="Putnam N.H."/>
            <person name="Butts T."/>
            <person name="Ferrier D.E.K."/>
            <person name="Furlong R.F."/>
            <person name="Hellsten U."/>
            <person name="Kawashima T."/>
            <person name="Robinson-Rechavi M."/>
            <person name="Shoguchi E."/>
            <person name="Terry A."/>
            <person name="Yu J.-K."/>
            <person name="Benito-Gutierrez E.L."/>
            <person name="Dubchak I."/>
            <person name="Garcia-Fernandez J."/>
            <person name="Gibson-Brown J.J."/>
            <person name="Grigoriev I.V."/>
            <person name="Horton A.C."/>
            <person name="de Jong P.J."/>
            <person name="Jurka J."/>
            <person name="Kapitonov V.V."/>
            <person name="Kohara Y."/>
            <person name="Kuroki Y."/>
            <person name="Lindquist E."/>
            <person name="Lucas S."/>
            <person name="Osoegawa K."/>
            <person name="Pennacchio L.A."/>
            <person name="Salamov A.A."/>
            <person name="Satou Y."/>
            <person name="Sauka-Spengler T."/>
            <person name="Schmutz J."/>
            <person name="Shin-I T."/>
            <person name="Toyoda A."/>
            <person name="Bronner-Fraser M."/>
            <person name="Fujiyama A."/>
            <person name="Holland L.Z."/>
            <person name="Holland P.W.H."/>
            <person name="Satoh N."/>
            <person name="Rokhsar D.S."/>
        </authorList>
    </citation>
    <scope>NUCLEOTIDE SEQUENCE [LARGE SCALE GENOMIC DNA]</scope>
    <source>
        <strain evidence="2">S238N-H82</strain>
        <tissue evidence="2">Testes</tissue>
    </source>
</reference>
<name>C3YJ81_BRAFL</name>
<accession>C3YJ81</accession>
<feature type="region of interest" description="Disordered" evidence="1">
    <location>
        <begin position="1"/>
        <end position="25"/>
    </location>
</feature>
<protein>
    <submittedName>
        <fullName evidence="2">Uncharacterized protein</fullName>
    </submittedName>
</protein>